<dbReference type="GO" id="GO:0003677">
    <property type="term" value="F:DNA binding"/>
    <property type="evidence" value="ECO:0007669"/>
    <property type="project" value="InterPro"/>
</dbReference>
<gene>
    <name evidence="2" type="ORF">BJP25_30175</name>
</gene>
<evidence type="ECO:0000313" key="2">
    <source>
        <dbReference type="EMBL" id="OLR90835.1"/>
    </source>
</evidence>
<dbReference type="AlphaFoldDB" id="A0A1Q9LFR3"/>
<protein>
    <recommendedName>
        <fullName evidence="1">HTH cro/C1-type domain-containing protein</fullName>
    </recommendedName>
</protein>
<name>A0A1Q9LFR3_9PSEU</name>
<dbReference type="Proteomes" id="UP000186040">
    <property type="component" value="Unassembled WGS sequence"/>
</dbReference>
<dbReference type="InterPro" id="IPR043917">
    <property type="entry name" value="DUF5753"/>
</dbReference>
<dbReference type="InterPro" id="IPR001387">
    <property type="entry name" value="Cro/C1-type_HTH"/>
</dbReference>
<dbReference type="EMBL" id="MKQR01000026">
    <property type="protein sequence ID" value="OLR90835.1"/>
    <property type="molecule type" value="Genomic_DNA"/>
</dbReference>
<accession>A0A1Q9LFR3</accession>
<keyword evidence="3" id="KW-1185">Reference proteome</keyword>
<dbReference type="Pfam" id="PF19054">
    <property type="entry name" value="DUF5753"/>
    <property type="match status" value="1"/>
</dbReference>
<dbReference type="Pfam" id="PF13560">
    <property type="entry name" value="HTH_31"/>
    <property type="match status" value="1"/>
</dbReference>
<evidence type="ECO:0000259" key="1">
    <source>
        <dbReference type="SMART" id="SM00530"/>
    </source>
</evidence>
<feature type="domain" description="HTH cro/C1-type" evidence="1">
    <location>
        <begin position="6"/>
        <end position="61"/>
    </location>
</feature>
<evidence type="ECO:0000313" key="3">
    <source>
        <dbReference type="Proteomes" id="UP000186040"/>
    </source>
</evidence>
<dbReference type="SMART" id="SM00530">
    <property type="entry name" value="HTH_XRE"/>
    <property type="match status" value="1"/>
</dbReference>
<dbReference type="CDD" id="cd00093">
    <property type="entry name" value="HTH_XRE"/>
    <property type="match status" value="1"/>
</dbReference>
<comment type="caution">
    <text evidence="2">The sequence shown here is derived from an EMBL/GenBank/DDBJ whole genome shotgun (WGS) entry which is preliminary data.</text>
</comment>
<reference evidence="2 3" key="1">
    <citation type="submission" date="2016-10" db="EMBL/GenBank/DDBJ databases">
        <title>The Draft Genome Sequence of Actinokineospora bangkokensis 44EHWT reveals the biosynthetic pathway of antifungal compounds Thailandins with unusual extender unit butylmalonyl-CoA.</title>
        <authorList>
            <person name="Greule A."/>
            <person name="Intra B."/>
            <person name="Flemming S."/>
            <person name="Rommel M.G."/>
            <person name="Panbangred W."/>
            <person name="Bechthold A."/>
        </authorList>
    </citation>
    <scope>NUCLEOTIDE SEQUENCE [LARGE SCALE GENOMIC DNA]</scope>
    <source>
        <strain evidence="2 3">44EHW</strain>
    </source>
</reference>
<dbReference type="InterPro" id="IPR010982">
    <property type="entry name" value="Lambda_DNA-bd_dom_sf"/>
</dbReference>
<organism evidence="2 3">
    <name type="scientific">Actinokineospora bangkokensis</name>
    <dbReference type="NCBI Taxonomy" id="1193682"/>
    <lineage>
        <taxon>Bacteria</taxon>
        <taxon>Bacillati</taxon>
        <taxon>Actinomycetota</taxon>
        <taxon>Actinomycetes</taxon>
        <taxon>Pseudonocardiales</taxon>
        <taxon>Pseudonocardiaceae</taxon>
        <taxon>Actinokineospora</taxon>
    </lineage>
</organism>
<dbReference type="Gene3D" id="1.10.260.40">
    <property type="entry name" value="lambda repressor-like DNA-binding domains"/>
    <property type="match status" value="1"/>
</dbReference>
<sequence length="236" mass="25251">MLLARELDGARRARGYTTRTLAEAMSMSAAMLNRVMTGRRSPTPLEVGGLCALLEIPAGRRPGLYRWAATAGQVDWIATDESAVPLADVEAVTGGATWFAAASVPPPLRTPDYAAALGAAPGAPADARYYLHPAVLEHPLVPEGVLREQAAHLLDHLDAVRLVPPTVPAEPGFRVLTAEHFPPIVHFEHHGVDVVLERPELTARHVAFLAEAAVASLDRGQTRDALEARADRLPRG</sequence>
<dbReference type="STRING" id="1193682.BJP25_30175"/>
<dbReference type="SUPFAM" id="SSF47413">
    <property type="entry name" value="lambda repressor-like DNA-binding domains"/>
    <property type="match status" value="1"/>
</dbReference>
<proteinExistence type="predicted"/>